<evidence type="ECO:0000313" key="2">
    <source>
        <dbReference type="EMBL" id="CAD8668916.1"/>
    </source>
</evidence>
<accession>A0A7S0R6S9</accession>
<dbReference type="AlphaFoldDB" id="A0A7S0R6S9"/>
<feature type="compositionally biased region" description="Basic and acidic residues" evidence="1">
    <location>
        <begin position="47"/>
        <end position="60"/>
    </location>
</feature>
<dbReference type="EMBL" id="HBFB01005919">
    <property type="protein sequence ID" value="CAD8668916.1"/>
    <property type="molecule type" value="Transcribed_RNA"/>
</dbReference>
<sequence length="103" mass="11222">MAQQNGTHLDELEDGPQKEPHLSPGQGQPSPATLVQSPSQFKSILKSFKDGEAKSPDYKRNVSWQDFHGKELVVTHEYEPSDSDDEDDPHGGSGGQQACCTIS</sequence>
<name>A0A7S0R6S9_9CHLO</name>
<reference evidence="2" key="1">
    <citation type="submission" date="2021-01" db="EMBL/GenBank/DDBJ databases">
        <authorList>
            <person name="Corre E."/>
            <person name="Pelletier E."/>
            <person name="Niang G."/>
            <person name="Scheremetjew M."/>
            <person name="Finn R."/>
            <person name="Kale V."/>
            <person name="Holt S."/>
            <person name="Cochrane G."/>
            <person name="Meng A."/>
            <person name="Brown T."/>
            <person name="Cohen L."/>
        </authorList>
    </citation>
    <scope>NUCLEOTIDE SEQUENCE</scope>
    <source>
        <strain evidence="2">SAG 11-49</strain>
    </source>
</reference>
<organism evidence="2">
    <name type="scientific">Chlamydomonas leiostraca</name>
    <dbReference type="NCBI Taxonomy" id="1034604"/>
    <lineage>
        <taxon>Eukaryota</taxon>
        <taxon>Viridiplantae</taxon>
        <taxon>Chlorophyta</taxon>
        <taxon>core chlorophytes</taxon>
        <taxon>Chlorophyceae</taxon>
        <taxon>CS clade</taxon>
        <taxon>Chlamydomonadales</taxon>
        <taxon>Chlamydomonadaceae</taxon>
        <taxon>Chlamydomonas</taxon>
    </lineage>
</organism>
<protein>
    <submittedName>
        <fullName evidence="2">Uncharacterized protein</fullName>
    </submittedName>
</protein>
<feature type="compositionally biased region" description="Polar residues" evidence="1">
    <location>
        <begin position="25"/>
        <end position="42"/>
    </location>
</feature>
<gene>
    <name evidence="2" type="ORF">CLEI1391_LOCUS3307</name>
</gene>
<evidence type="ECO:0000256" key="1">
    <source>
        <dbReference type="SAM" id="MobiDB-lite"/>
    </source>
</evidence>
<feature type="compositionally biased region" description="Basic and acidic residues" evidence="1">
    <location>
        <begin position="67"/>
        <end position="79"/>
    </location>
</feature>
<feature type="region of interest" description="Disordered" evidence="1">
    <location>
        <begin position="1"/>
        <end position="103"/>
    </location>
</feature>
<proteinExistence type="predicted"/>